<name>A0A1H7AZT5_9BACT</name>
<evidence type="ECO:0000256" key="2">
    <source>
        <dbReference type="ARBA" id="ARBA00022741"/>
    </source>
</evidence>
<keyword evidence="1" id="KW-0479">Metal-binding</keyword>
<dbReference type="InterPro" id="IPR013815">
    <property type="entry name" value="ATP_grasp_subdomain_1"/>
</dbReference>
<dbReference type="AlphaFoldDB" id="A0A1H7AZT5"/>
<dbReference type="OrthoDB" id="9800957at2"/>
<evidence type="ECO:0000313" key="7">
    <source>
        <dbReference type="Proteomes" id="UP000199532"/>
    </source>
</evidence>
<reference evidence="6 7" key="1">
    <citation type="submission" date="2016-10" db="EMBL/GenBank/DDBJ databases">
        <authorList>
            <person name="de Groot N.N."/>
        </authorList>
    </citation>
    <scope>NUCLEOTIDE SEQUENCE [LARGE SCALE GENOMIC DNA]</scope>
    <source>
        <strain evidence="6 7">DSM 19938</strain>
    </source>
</reference>
<gene>
    <name evidence="6" type="ORF">SAMN04487995_6035</name>
</gene>
<dbReference type="NCBIfam" id="TIGR00768">
    <property type="entry name" value="rimK_fam"/>
    <property type="match status" value="1"/>
</dbReference>
<dbReference type="EMBL" id="FNXY01000012">
    <property type="protein sequence ID" value="SEJ71093.1"/>
    <property type="molecule type" value="Genomic_DNA"/>
</dbReference>
<dbReference type="Gene3D" id="3.40.50.20">
    <property type="match status" value="1"/>
</dbReference>
<keyword evidence="2 4" id="KW-0547">Nucleotide-binding</keyword>
<organism evidence="6 7">
    <name type="scientific">Dyadobacter koreensis</name>
    <dbReference type="NCBI Taxonomy" id="408657"/>
    <lineage>
        <taxon>Bacteria</taxon>
        <taxon>Pseudomonadati</taxon>
        <taxon>Bacteroidota</taxon>
        <taxon>Cytophagia</taxon>
        <taxon>Cytophagales</taxon>
        <taxon>Spirosomataceae</taxon>
        <taxon>Dyadobacter</taxon>
    </lineage>
</organism>
<dbReference type="GO" id="GO:0009432">
    <property type="term" value="P:SOS response"/>
    <property type="evidence" value="ECO:0007669"/>
    <property type="project" value="TreeGrafter"/>
</dbReference>
<dbReference type="GO" id="GO:0018169">
    <property type="term" value="F:ribosomal S6-glutamic acid ligase activity"/>
    <property type="evidence" value="ECO:0007669"/>
    <property type="project" value="TreeGrafter"/>
</dbReference>
<evidence type="ECO:0000259" key="5">
    <source>
        <dbReference type="PROSITE" id="PS50975"/>
    </source>
</evidence>
<dbReference type="InterPro" id="IPR013651">
    <property type="entry name" value="ATP-grasp_RimK-type"/>
</dbReference>
<dbReference type="Pfam" id="PF08443">
    <property type="entry name" value="RimK"/>
    <property type="match status" value="1"/>
</dbReference>
<dbReference type="GO" id="GO:0046872">
    <property type="term" value="F:metal ion binding"/>
    <property type="evidence" value="ECO:0007669"/>
    <property type="project" value="UniProtKB-KW"/>
</dbReference>
<accession>A0A1H7AZT5</accession>
<dbReference type="PROSITE" id="PS50975">
    <property type="entry name" value="ATP_GRASP"/>
    <property type="match status" value="1"/>
</dbReference>
<evidence type="ECO:0000256" key="1">
    <source>
        <dbReference type="ARBA" id="ARBA00022723"/>
    </source>
</evidence>
<dbReference type="InterPro" id="IPR004666">
    <property type="entry name" value="Rp_bS6_RimK/Lys_biosynth_LsyX"/>
</dbReference>
<dbReference type="InterPro" id="IPR011761">
    <property type="entry name" value="ATP-grasp"/>
</dbReference>
<protein>
    <submittedName>
        <fullName evidence="6">SSU ribosomal protein S6P modification protein</fullName>
    </submittedName>
</protein>
<dbReference type="STRING" id="408657.SAMN04487995_6035"/>
<dbReference type="Gene3D" id="3.30.470.20">
    <property type="entry name" value="ATP-grasp fold, B domain"/>
    <property type="match status" value="1"/>
</dbReference>
<evidence type="ECO:0000256" key="4">
    <source>
        <dbReference type="PROSITE-ProRule" id="PRU00409"/>
    </source>
</evidence>
<dbReference type="Proteomes" id="UP000199532">
    <property type="component" value="Unassembled WGS sequence"/>
</dbReference>
<dbReference type="Gene3D" id="3.30.1490.20">
    <property type="entry name" value="ATP-grasp fold, A domain"/>
    <property type="match status" value="1"/>
</dbReference>
<dbReference type="PANTHER" id="PTHR21621:SF0">
    <property type="entry name" value="BETA-CITRYLGLUTAMATE SYNTHASE B-RELATED"/>
    <property type="match status" value="1"/>
</dbReference>
<keyword evidence="7" id="KW-1185">Reference proteome</keyword>
<sequence>MSKLHFFVLATGQASKYLVSAIEERKHSYDKHNPNDLYLFISDSINGYDRIYNGSVNLEAPSRILSKSYDAVISRLGDGLEHGASILRHLTENLGIYCAQTPDGLETASNKLKTTQKLSSSGLKVPVTTYAKNPVHIEFLIKKIGGLPAIGKMIRGSQGKGVFILETPQAANTSLQSFYNLNVSMKLQKFIESGSTDIRAIVVGDKVAVAMERTGKKDFRANISQGGSGRKVELSQEDIDICVKAAKVVNLEFAGVDIIKDQNGKTYIIEINGNPGTKIIDITGHNYFVDLVKHIETKVRKQKTEEKGNEANSSMAFEGREFLSNLALKYPTTPSNHNAENGRSSIEQLKKRYAKLMSDL</sequence>
<evidence type="ECO:0000256" key="3">
    <source>
        <dbReference type="ARBA" id="ARBA00022840"/>
    </source>
</evidence>
<keyword evidence="3 4" id="KW-0067">ATP-binding</keyword>
<dbReference type="GO" id="GO:0005737">
    <property type="term" value="C:cytoplasm"/>
    <property type="evidence" value="ECO:0007669"/>
    <property type="project" value="TreeGrafter"/>
</dbReference>
<feature type="domain" description="ATP-grasp" evidence="5">
    <location>
        <begin position="115"/>
        <end position="300"/>
    </location>
</feature>
<evidence type="ECO:0000313" key="6">
    <source>
        <dbReference type="EMBL" id="SEJ71093.1"/>
    </source>
</evidence>
<dbReference type="GO" id="GO:0005524">
    <property type="term" value="F:ATP binding"/>
    <property type="evidence" value="ECO:0007669"/>
    <property type="project" value="UniProtKB-UniRule"/>
</dbReference>
<proteinExistence type="predicted"/>
<dbReference type="SUPFAM" id="SSF56059">
    <property type="entry name" value="Glutathione synthetase ATP-binding domain-like"/>
    <property type="match status" value="1"/>
</dbReference>
<dbReference type="PANTHER" id="PTHR21621">
    <property type="entry name" value="RIBOSOMAL PROTEIN S6 MODIFICATION PROTEIN"/>
    <property type="match status" value="1"/>
</dbReference>
<dbReference type="RefSeq" id="WP_090342058.1">
    <property type="nucleotide sequence ID" value="NZ_FNXY01000012.1"/>
</dbReference>